<keyword evidence="1" id="KW-1133">Transmembrane helix</keyword>
<reference evidence="3" key="1">
    <citation type="journal article" date="2015" name="Nat. Genet.">
        <title>The genome and transcriptome of the zoonotic hookworm Ancylostoma ceylanicum identify infection-specific gene families.</title>
        <authorList>
            <person name="Schwarz E.M."/>
            <person name="Hu Y."/>
            <person name="Antoshechkin I."/>
            <person name="Miller M.M."/>
            <person name="Sternberg P.W."/>
            <person name="Aroian R.V."/>
        </authorList>
    </citation>
    <scope>NUCLEOTIDE SEQUENCE</scope>
    <source>
        <strain evidence="3">HY135</strain>
    </source>
</reference>
<evidence type="ECO:0000256" key="1">
    <source>
        <dbReference type="SAM" id="Phobius"/>
    </source>
</evidence>
<evidence type="ECO:0000313" key="3">
    <source>
        <dbReference type="Proteomes" id="UP000024635"/>
    </source>
</evidence>
<dbReference type="EMBL" id="JARK01001417">
    <property type="protein sequence ID" value="EYC05604.1"/>
    <property type="molecule type" value="Genomic_DNA"/>
</dbReference>
<gene>
    <name evidence="2" type="primary">Acey_s0081.g1472</name>
    <name evidence="2" type="ORF">Y032_0081g1472</name>
</gene>
<keyword evidence="3" id="KW-1185">Reference proteome</keyword>
<accession>A0A016TRG0</accession>
<dbReference type="Proteomes" id="UP000024635">
    <property type="component" value="Unassembled WGS sequence"/>
</dbReference>
<name>A0A016TRG0_9BILA</name>
<dbReference type="AlphaFoldDB" id="A0A016TRG0"/>
<organism evidence="2 3">
    <name type="scientific">Ancylostoma ceylanicum</name>
    <dbReference type="NCBI Taxonomy" id="53326"/>
    <lineage>
        <taxon>Eukaryota</taxon>
        <taxon>Metazoa</taxon>
        <taxon>Ecdysozoa</taxon>
        <taxon>Nematoda</taxon>
        <taxon>Chromadorea</taxon>
        <taxon>Rhabditida</taxon>
        <taxon>Rhabditina</taxon>
        <taxon>Rhabditomorpha</taxon>
        <taxon>Strongyloidea</taxon>
        <taxon>Ancylostomatidae</taxon>
        <taxon>Ancylostomatinae</taxon>
        <taxon>Ancylostoma</taxon>
    </lineage>
</organism>
<feature type="transmembrane region" description="Helical" evidence="1">
    <location>
        <begin position="29"/>
        <end position="51"/>
    </location>
</feature>
<proteinExistence type="predicted"/>
<evidence type="ECO:0000313" key="2">
    <source>
        <dbReference type="EMBL" id="EYC05604.1"/>
    </source>
</evidence>
<sequence length="116" mass="13068">MYSRGRPDPALVSSPAAPRNRRATLLQSVLAVLALSFSHVLTRSTIVLASLDRKRRLKQIKLHVVRVRTCQSRWITAMKPCCRGGAERLRGGVSEGASSELGRPRVYMWKGWNRKK</sequence>
<comment type="caution">
    <text evidence="2">The sequence shown here is derived from an EMBL/GenBank/DDBJ whole genome shotgun (WGS) entry which is preliminary data.</text>
</comment>
<keyword evidence="1" id="KW-0812">Transmembrane</keyword>
<keyword evidence="1" id="KW-0472">Membrane</keyword>
<protein>
    <submittedName>
        <fullName evidence="2">Uncharacterized protein</fullName>
    </submittedName>
</protein>